<organism evidence="1 2">
    <name type="scientific">Rodentibacter trehalosifermentans</name>
    <dbReference type="NCBI Taxonomy" id="1908263"/>
    <lineage>
        <taxon>Bacteria</taxon>
        <taxon>Pseudomonadati</taxon>
        <taxon>Pseudomonadota</taxon>
        <taxon>Gammaproteobacteria</taxon>
        <taxon>Pasteurellales</taxon>
        <taxon>Pasteurellaceae</taxon>
        <taxon>Rodentibacter</taxon>
    </lineage>
</organism>
<name>A0A1V3IUF0_9PAST</name>
<keyword evidence="1" id="KW-0540">Nuclease</keyword>
<evidence type="ECO:0000313" key="1">
    <source>
        <dbReference type="EMBL" id="OOF45878.1"/>
    </source>
</evidence>
<gene>
    <name evidence="1" type="ORF">BKK51_04860</name>
</gene>
<reference evidence="1 2" key="1">
    <citation type="submission" date="2016-10" db="EMBL/GenBank/DDBJ databases">
        <title>Rodentibacter gen. nov. and new species.</title>
        <authorList>
            <person name="Christensen H."/>
        </authorList>
    </citation>
    <scope>NUCLEOTIDE SEQUENCE [LARGE SCALE GENOMIC DNA]</scope>
    <source>
        <strain evidence="1 2">H1983213011</strain>
    </source>
</reference>
<sequence>MSKLFSGNKGEWTEPYVLLKLLVDQELYFGDEYLNKIKDIVMPIISVIRQEQEYQAVYSYDKDKRNIIISIGETGNSYFVPIENFQENTVKLLNAINNSKGDRAFEIPSIDEFLKNIGCSILKAKSTSKSDIHIVIHDIKTGICPKLGFSIKSELGASSTLFNASQSTNFTFKIPNWDNKRTAEINSLMNVRGSSDVKRRVQKILEYGYDLEFESVDKPVFKNNLVMVDSCFPEIISKMLKIYFSGLATNVSDIVAKTCDANPIQYDKEFHHKFYIYKVKHFLNIVALGMLPTQVWQGIYDATGGYLVVKEDGEIVCYHIYSRNEFDNYLFYNTKFDTPSASRNKFGEIYEQNGEFFFKLNFQIRFQ</sequence>
<keyword evidence="1" id="KW-0255">Endonuclease</keyword>
<protein>
    <submittedName>
        <fullName evidence="1">Restriction endonuclease</fullName>
    </submittedName>
</protein>
<keyword evidence="1" id="KW-0378">Hydrolase</keyword>
<evidence type="ECO:0000313" key="2">
    <source>
        <dbReference type="Proteomes" id="UP000188728"/>
    </source>
</evidence>
<accession>A0A1V3IUF0</accession>
<dbReference type="InterPro" id="IPR019062">
    <property type="entry name" value="Restrct_endonuc_II_HpaII"/>
</dbReference>
<dbReference type="Pfam" id="PF09561">
    <property type="entry name" value="RE_HpaII"/>
    <property type="match status" value="1"/>
</dbReference>
<dbReference type="GO" id="GO:0004519">
    <property type="term" value="F:endonuclease activity"/>
    <property type="evidence" value="ECO:0007669"/>
    <property type="project" value="UniProtKB-KW"/>
</dbReference>
<dbReference type="AlphaFoldDB" id="A0A1V3IUF0"/>
<proteinExistence type="predicted"/>
<dbReference type="RefSeq" id="WP_077473886.1">
    <property type="nucleotide sequence ID" value="NZ_MLHK01000024.1"/>
</dbReference>
<dbReference type="Proteomes" id="UP000188728">
    <property type="component" value="Unassembled WGS sequence"/>
</dbReference>
<comment type="caution">
    <text evidence="1">The sequence shown here is derived from an EMBL/GenBank/DDBJ whole genome shotgun (WGS) entry which is preliminary data.</text>
</comment>
<dbReference type="EMBL" id="MLHK01000024">
    <property type="protein sequence ID" value="OOF45878.1"/>
    <property type="molecule type" value="Genomic_DNA"/>
</dbReference>